<reference evidence="1 2" key="1">
    <citation type="journal article" date="2023" name="IMA Fungus">
        <title>Comparative genomic study of the Penicillium genus elucidates a diverse pangenome and 15 lateral gene transfer events.</title>
        <authorList>
            <person name="Petersen C."/>
            <person name="Sorensen T."/>
            <person name="Nielsen M.R."/>
            <person name="Sondergaard T.E."/>
            <person name="Sorensen J.L."/>
            <person name="Fitzpatrick D.A."/>
            <person name="Frisvad J.C."/>
            <person name="Nielsen K.L."/>
        </authorList>
    </citation>
    <scope>NUCLEOTIDE SEQUENCE [LARGE SCALE GENOMIC DNA]</scope>
    <source>
        <strain evidence="1 2">IBT 35679</strain>
    </source>
</reference>
<proteinExistence type="predicted"/>
<dbReference type="AlphaFoldDB" id="A0AAD6CNE7"/>
<dbReference type="InterPro" id="IPR053221">
    <property type="entry name" value="Burnettramic_acid_biosynth"/>
</dbReference>
<dbReference type="PANTHER" id="PTHR38887:SF1">
    <property type="entry name" value="RAS MODIFICATION PROTEIN ERF4"/>
    <property type="match status" value="1"/>
</dbReference>
<comment type="caution">
    <text evidence="1">The sequence shown here is derived from an EMBL/GenBank/DDBJ whole genome shotgun (WGS) entry which is preliminary data.</text>
</comment>
<accession>A0AAD6CNE7</accession>
<dbReference type="EMBL" id="JAQIZZ010000008">
    <property type="protein sequence ID" value="KAJ5525855.1"/>
    <property type="molecule type" value="Genomic_DNA"/>
</dbReference>
<organism evidence="1 2">
    <name type="scientific">Penicillium frequentans</name>
    <dbReference type="NCBI Taxonomy" id="3151616"/>
    <lineage>
        <taxon>Eukaryota</taxon>
        <taxon>Fungi</taxon>
        <taxon>Dikarya</taxon>
        <taxon>Ascomycota</taxon>
        <taxon>Pezizomycotina</taxon>
        <taxon>Eurotiomycetes</taxon>
        <taxon>Eurotiomycetidae</taxon>
        <taxon>Eurotiales</taxon>
        <taxon>Aspergillaceae</taxon>
        <taxon>Penicillium</taxon>
    </lineage>
</organism>
<dbReference type="PANTHER" id="PTHR38887">
    <property type="entry name" value="CHROMOSOME 21, WHOLE GENOME SHOTGUN SEQUENCE"/>
    <property type="match status" value="1"/>
</dbReference>
<keyword evidence="2" id="KW-1185">Reference proteome</keyword>
<dbReference type="Proteomes" id="UP001220324">
    <property type="component" value="Unassembled WGS sequence"/>
</dbReference>
<protein>
    <submittedName>
        <fullName evidence="1">Uncharacterized protein</fullName>
    </submittedName>
</protein>
<name>A0AAD6CNE7_9EURO</name>
<evidence type="ECO:0000313" key="2">
    <source>
        <dbReference type="Proteomes" id="UP001220324"/>
    </source>
</evidence>
<sequence length="452" mass="49671">MGLVTTHLIKGVAAGIGLASEGLAARKAKKAQKALEEAESYGHNEKAITTTITMNSREASELDSHQIKIYDDVNELPTPTHHKQLHELPVSNYHQDDSSKTPQPINAEPIDETALATQFASHYPIPVEPSLPEVVYRLPAPVLLPQRRPKNRDRGFLRGYAPDLAPCGIDHEMFIDFLNTAEKGCRAHRWLQAINLAALAGHAIPSAIAVAVGIAIHQLANLSIAADGRRRTNNFFNQANEEFFKPRGLYCLVMTWYPEDPDTPAMSMDLQSTIAKATFGADSTVIGSGPLGRLERKFKRSDGKTYGNVFPEVAPLVFPEPEMLGDQLDPQDRFYKVKKKRDFIHGYLDKRAQATFEAENPNSHLNQRPKPTFASRFADPNHPASSGDLLALLTGGYMSRNGPGEANAGDGSLIRTVIKTGSEMFESKALYLAIVNLPTEDEMKQARSVLGI</sequence>
<gene>
    <name evidence="1" type="ORF">N7494_012505</name>
</gene>
<evidence type="ECO:0000313" key="1">
    <source>
        <dbReference type="EMBL" id="KAJ5525855.1"/>
    </source>
</evidence>